<evidence type="ECO:0000313" key="1">
    <source>
        <dbReference type="EMBL" id="QJA86925.1"/>
    </source>
</evidence>
<accession>A0A6M3L0H3</accession>
<dbReference type="AlphaFoldDB" id="A0A6M3L0H3"/>
<protein>
    <submittedName>
        <fullName evidence="1">Uncharacterized protein</fullName>
    </submittedName>
</protein>
<reference evidence="1" key="1">
    <citation type="submission" date="2020-03" db="EMBL/GenBank/DDBJ databases">
        <title>The deep terrestrial virosphere.</title>
        <authorList>
            <person name="Holmfeldt K."/>
            <person name="Nilsson E."/>
            <person name="Simone D."/>
            <person name="Lopez-Fernandez M."/>
            <person name="Wu X."/>
            <person name="de Brujin I."/>
            <person name="Lundin D."/>
            <person name="Andersson A."/>
            <person name="Bertilsson S."/>
            <person name="Dopson M."/>
        </authorList>
    </citation>
    <scope>NUCLEOTIDE SEQUENCE</scope>
    <source>
        <strain evidence="1">MM415B03093</strain>
    </source>
</reference>
<proteinExistence type="predicted"/>
<gene>
    <name evidence="1" type="ORF">MM415B03093_0007</name>
</gene>
<name>A0A6M3L0H3_9ZZZZ</name>
<organism evidence="1">
    <name type="scientific">viral metagenome</name>
    <dbReference type="NCBI Taxonomy" id="1070528"/>
    <lineage>
        <taxon>unclassified sequences</taxon>
        <taxon>metagenomes</taxon>
        <taxon>organismal metagenomes</taxon>
    </lineage>
</organism>
<dbReference type="EMBL" id="MT142669">
    <property type="protein sequence ID" value="QJA86925.1"/>
    <property type="molecule type" value="Genomic_DNA"/>
</dbReference>
<sequence length="116" mass="13260">MDATQGAYTITLPEVQKEWVEMSCSECRARLYPDNPTVPQWNPRTGQQHQPLCYSCSNYEAPTEDIPDPFILWENGGTRAERKSTATLERDLAVMKGKVNYLMTKQSQRESKGDML</sequence>